<dbReference type="InterPro" id="IPR000772">
    <property type="entry name" value="Ricin_B_lectin"/>
</dbReference>
<dbReference type="Gene3D" id="2.80.10.50">
    <property type="match status" value="1"/>
</dbReference>
<protein>
    <submittedName>
        <fullName evidence="3">Ricin-type beta-trefoil lectin domain protein</fullName>
    </submittedName>
</protein>
<dbReference type="CDD" id="cd00161">
    <property type="entry name" value="beta-trefoil_Ricin-like"/>
    <property type="match status" value="1"/>
</dbReference>
<dbReference type="InterPro" id="IPR029058">
    <property type="entry name" value="AB_hydrolase_fold"/>
</dbReference>
<dbReference type="PROSITE" id="PS50231">
    <property type="entry name" value="RICIN_B_LECTIN"/>
    <property type="match status" value="1"/>
</dbReference>
<keyword evidence="1" id="KW-0732">Signal</keyword>
<dbReference type="InterPro" id="IPR002921">
    <property type="entry name" value="Fungal_lipase-type"/>
</dbReference>
<dbReference type="Gene3D" id="3.40.50.1820">
    <property type="entry name" value="alpha/beta hydrolase"/>
    <property type="match status" value="1"/>
</dbReference>
<dbReference type="Proteomes" id="UP000663923">
    <property type="component" value="Chromosome"/>
</dbReference>
<organism evidence="3 4">
    <name type="scientific">Parasphingorhabdus cellanae</name>
    <dbReference type="NCBI Taxonomy" id="2806553"/>
    <lineage>
        <taxon>Bacteria</taxon>
        <taxon>Pseudomonadati</taxon>
        <taxon>Pseudomonadota</taxon>
        <taxon>Alphaproteobacteria</taxon>
        <taxon>Sphingomonadales</taxon>
        <taxon>Sphingomonadaceae</taxon>
        <taxon>Parasphingorhabdus</taxon>
    </lineage>
</organism>
<dbReference type="Pfam" id="PF00652">
    <property type="entry name" value="Ricin_B_lectin"/>
    <property type="match status" value="1"/>
</dbReference>
<dbReference type="SUPFAM" id="SSF50370">
    <property type="entry name" value="Ricin B-like lectins"/>
    <property type="match status" value="1"/>
</dbReference>
<feature type="domain" description="Ricin B lectin" evidence="2">
    <location>
        <begin position="380"/>
        <end position="489"/>
    </location>
</feature>
<dbReference type="Pfam" id="PF01764">
    <property type="entry name" value="Lipase_3"/>
    <property type="match status" value="1"/>
</dbReference>
<accession>A0ABX7SYW7</accession>
<name>A0ABX7SYW7_9SPHN</name>
<sequence length="496" mass="54768">MMGTARTEPVKVISLSIGLSAAALALNVPIAAASASPSAARDTIAGTLGACGAEGQRSCTILERSDPCDPGLKLTKLIFGRCVVQEEARQEAERQYRPIRADAIADKTLLKFAIASYSLPHHDERELGGQQDFPSKFGCNRGDRENICTSSGIWEDDKIGDEHGRLEYFLTADNGMQAGLYHYAETDQFVLAFAGTDASKHADLTEDVKLATSQPVDRNLYTTLVKQVSARMKVLNRDARMDRQLTVTGHSLGGFQAQVFAAFCKVARFTTFSSPSAIGSIGATMKIPATSHTRGRHLYREGDSVADLVLGQYGTRIKYTATPYKLSTIGNRVSWFKEQHNKENFLKHLEKGGRPYGHVNFNGEKLRSKKVGGWPLRARYCVIGNLNPLNGRFKVGLCTSGVTFDFDRNGMFRNKRVNDAYQTCMQAGGNGARVFMAQCNGGPSQIWRHRGDQFINAKTGKCLDWSQRNKSHLITWNCTGSLNQKWEFYKPTLTQP</sequence>
<feature type="chain" id="PRO_5047113207" evidence="1">
    <location>
        <begin position="26"/>
        <end position="496"/>
    </location>
</feature>
<evidence type="ECO:0000313" key="4">
    <source>
        <dbReference type="Proteomes" id="UP000663923"/>
    </source>
</evidence>
<feature type="signal peptide" evidence="1">
    <location>
        <begin position="1"/>
        <end position="25"/>
    </location>
</feature>
<keyword evidence="4" id="KW-1185">Reference proteome</keyword>
<dbReference type="RefSeq" id="WP_207986300.1">
    <property type="nucleotide sequence ID" value="NZ_CP071794.1"/>
</dbReference>
<evidence type="ECO:0000259" key="2">
    <source>
        <dbReference type="SMART" id="SM00458"/>
    </source>
</evidence>
<reference evidence="3 4" key="1">
    <citation type="submission" date="2021-03" db="EMBL/GenBank/DDBJ databases">
        <title>Complete genome of Parasphingorhabdus_sp.JHSY0214.</title>
        <authorList>
            <person name="Yoo J.H."/>
            <person name="Bae J.W."/>
        </authorList>
    </citation>
    <scope>NUCLEOTIDE SEQUENCE [LARGE SCALE GENOMIC DNA]</scope>
    <source>
        <strain evidence="3 4">JHSY0214</strain>
    </source>
</reference>
<proteinExistence type="predicted"/>
<dbReference type="InterPro" id="IPR035992">
    <property type="entry name" value="Ricin_B-like_lectins"/>
</dbReference>
<evidence type="ECO:0000256" key="1">
    <source>
        <dbReference type="SAM" id="SignalP"/>
    </source>
</evidence>
<dbReference type="EMBL" id="CP071794">
    <property type="protein sequence ID" value="QTD54466.1"/>
    <property type="molecule type" value="Genomic_DNA"/>
</dbReference>
<evidence type="ECO:0000313" key="3">
    <source>
        <dbReference type="EMBL" id="QTD54466.1"/>
    </source>
</evidence>
<dbReference type="SMART" id="SM00458">
    <property type="entry name" value="RICIN"/>
    <property type="match status" value="1"/>
</dbReference>
<gene>
    <name evidence="3" type="ORF">J4G78_09150</name>
</gene>
<dbReference type="SUPFAM" id="SSF53474">
    <property type="entry name" value="alpha/beta-Hydrolases"/>
    <property type="match status" value="1"/>
</dbReference>